<accession>A0A4Y2USL7</accession>
<sequence length="148" mass="16498">MHKVKRSISLVSAFIIKSNQRRPASVPLSGQFGQRISFATRFQNTRVVQKQSSQPWGCCQEAGPCEALITTCLSLTKGANLAKRLAKKDSGQNACKQVQNSSVEILTFNLHQSFDLESLRIRPSFSSFSPLKPSRPAHLRRGRKVKTQ</sequence>
<proteinExistence type="predicted"/>
<evidence type="ECO:0000313" key="2">
    <source>
        <dbReference type="EMBL" id="GBO15201.1"/>
    </source>
</evidence>
<organism evidence="2 3">
    <name type="scientific">Araneus ventricosus</name>
    <name type="common">Orbweaver spider</name>
    <name type="synonym">Epeira ventricosa</name>
    <dbReference type="NCBI Taxonomy" id="182803"/>
    <lineage>
        <taxon>Eukaryota</taxon>
        <taxon>Metazoa</taxon>
        <taxon>Ecdysozoa</taxon>
        <taxon>Arthropoda</taxon>
        <taxon>Chelicerata</taxon>
        <taxon>Arachnida</taxon>
        <taxon>Araneae</taxon>
        <taxon>Araneomorphae</taxon>
        <taxon>Entelegynae</taxon>
        <taxon>Araneoidea</taxon>
        <taxon>Araneidae</taxon>
        <taxon>Araneus</taxon>
    </lineage>
</organism>
<evidence type="ECO:0000313" key="3">
    <source>
        <dbReference type="Proteomes" id="UP000499080"/>
    </source>
</evidence>
<dbReference type="EMBL" id="BGPR01039273">
    <property type="protein sequence ID" value="GBO15201.1"/>
    <property type="molecule type" value="Genomic_DNA"/>
</dbReference>
<protein>
    <submittedName>
        <fullName evidence="2">Uncharacterized protein</fullName>
    </submittedName>
</protein>
<dbReference type="AlphaFoldDB" id="A0A4Y2USL7"/>
<comment type="caution">
    <text evidence="2">The sequence shown here is derived from an EMBL/GenBank/DDBJ whole genome shotgun (WGS) entry which is preliminary data.</text>
</comment>
<keyword evidence="3" id="KW-1185">Reference proteome</keyword>
<name>A0A4Y2USL7_ARAVE</name>
<feature type="compositionally biased region" description="Basic residues" evidence="1">
    <location>
        <begin position="135"/>
        <end position="148"/>
    </location>
</feature>
<feature type="region of interest" description="Disordered" evidence="1">
    <location>
        <begin position="129"/>
        <end position="148"/>
    </location>
</feature>
<evidence type="ECO:0000256" key="1">
    <source>
        <dbReference type="SAM" id="MobiDB-lite"/>
    </source>
</evidence>
<reference evidence="2 3" key="1">
    <citation type="journal article" date="2019" name="Sci. Rep.">
        <title>Orb-weaving spider Araneus ventricosus genome elucidates the spidroin gene catalogue.</title>
        <authorList>
            <person name="Kono N."/>
            <person name="Nakamura H."/>
            <person name="Ohtoshi R."/>
            <person name="Moran D.A.P."/>
            <person name="Shinohara A."/>
            <person name="Yoshida Y."/>
            <person name="Fujiwara M."/>
            <person name="Mori M."/>
            <person name="Tomita M."/>
            <person name="Arakawa K."/>
        </authorList>
    </citation>
    <scope>NUCLEOTIDE SEQUENCE [LARGE SCALE GENOMIC DNA]</scope>
</reference>
<dbReference type="Proteomes" id="UP000499080">
    <property type="component" value="Unassembled WGS sequence"/>
</dbReference>
<gene>
    <name evidence="2" type="ORF">AVEN_258898_1</name>
</gene>